<dbReference type="Pfam" id="PF03668">
    <property type="entry name" value="RapZ-like_N"/>
    <property type="match status" value="1"/>
</dbReference>
<dbReference type="Proteomes" id="UP000183085">
    <property type="component" value="Unassembled WGS sequence"/>
</dbReference>
<dbReference type="AlphaFoldDB" id="A0A1J5E3I2"/>
<dbReference type="PIRSF" id="PIRSF005052">
    <property type="entry name" value="P-loopkin"/>
    <property type="match status" value="1"/>
</dbReference>
<evidence type="ECO:0000256" key="1">
    <source>
        <dbReference type="ARBA" id="ARBA00022741"/>
    </source>
</evidence>
<feature type="domain" description="RapZ C-terminal" evidence="6">
    <location>
        <begin position="175"/>
        <end position="295"/>
    </location>
</feature>
<dbReference type="InterPro" id="IPR053930">
    <property type="entry name" value="RapZ-like_N"/>
</dbReference>
<reference evidence="7 8" key="1">
    <citation type="journal article" date="2016" name="Environ. Microbiol.">
        <title>Genomic resolution of a cold subsurface aquifer community provides metabolic insights for novel microbes adapted to high CO concentrations.</title>
        <authorList>
            <person name="Probst A.J."/>
            <person name="Castelle C.J."/>
            <person name="Singh A."/>
            <person name="Brown C.T."/>
            <person name="Anantharaman K."/>
            <person name="Sharon I."/>
            <person name="Hug L.A."/>
            <person name="Burstein D."/>
            <person name="Emerson J.B."/>
            <person name="Thomas B.C."/>
            <person name="Banfield J.F."/>
        </authorList>
    </citation>
    <scope>NUCLEOTIDE SEQUENCE [LARGE SCALE GENOMIC DNA]</scope>
    <source>
        <strain evidence="7">CG2_30_40_21</strain>
    </source>
</reference>
<dbReference type="Pfam" id="PF22740">
    <property type="entry name" value="PapZ_C"/>
    <property type="match status" value="1"/>
</dbReference>
<protein>
    <submittedName>
        <fullName evidence="7">RNase adaptor protein RapZ</fullName>
    </submittedName>
</protein>
<feature type="binding site" evidence="4">
    <location>
        <begin position="18"/>
        <end position="25"/>
    </location>
    <ligand>
        <name>ATP</name>
        <dbReference type="ChEBI" id="CHEBI:30616"/>
    </ligand>
</feature>
<evidence type="ECO:0000313" key="7">
    <source>
        <dbReference type="EMBL" id="OIP42893.1"/>
    </source>
</evidence>
<dbReference type="STRING" id="1817895.AUJ95_01205"/>
<evidence type="ECO:0000256" key="2">
    <source>
        <dbReference type="ARBA" id="ARBA00022840"/>
    </source>
</evidence>
<feature type="domain" description="RapZ-like N-terminal" evidence="5">
    <location>
        <begin position="12"/>
        <end position="166"/>
    </location>
</feature>
<proteinExistence type="inferred from homology"/>
<dbReference type="InterPro" id="IPR027417">
    <property type="entry name" value="P-loop_NTPase"/>
</dbReference>
<dbReference type="InterPro" id="IPR005337">
    <property type="entry name" value="RapZ-like"/>
</dbReference>
<accession>A0A1J5E3I2</accession>
<organism evidence="7 8">
    <name type="scientific">Candidatus Desantisbacteria bacterium CG2_30_40_21</name>
    <dbReference type="NCBI Taxonomy" id="1817895"/>
    <lineage>
        <taxon>Bacteria</taxon>
        <taxon>Candidatus Desantisiibacteriota</taxon>
    </lineage>
</organism>
<dbReference type="Gene3D" id="3.40.50.300">
    <property type="entry name" value="P-loop containing nucleotide triphosphate hydrolases"/>
    <property type="match status" value="1"/>
</dbReference>
<keyword evidence="3 4" id="KW-0342">GTP-binding</keyword>
<gene>
    <name evidence="7" type="ORF">AUJ95_01205</name>
</gene>
<dbReference type="GO" id="GO:0005525">
    <property type="term" value="F:GTP binding"/>
    <property type="evidence" value="ECO:0007669"/>
    <property type="project" value="UniProtKB-UniRule"/>
</dbReference>
<dbReference type="PANTHER" id="PTHR30448">
    <property type="entry name" value="RNASE ADAPTER PROTEIN RAPZ"/>
    <property type="match status" value="1"/>
</dbReference>
<evidence type="ECO:0000256" key="3">
    <source>
        <dbReference type="ARBA" id="ARBA00023134"/>
    </source>
</evidence>
<dbReference type="NCBIfam" id="NF003828">
    <property type="entry name" value="PRK05416.1"/>
    <property type="match status" value="1"/>
</dbReference>
<dbReference type="InterPro" id="IPR053931">
    <property type="entry name" value="RapZ_C"/>
</dbReference>
<feature type="binding site" evidence="4">
    <location>
        <begin position="69"/>
        <end position="72"/>
    </location>
    <ligand>
        <name>GTP</name>
        <dbReference type="ChEBI" id="CHEBI:37565"/>
    </ligand>
</feature>
<evidence type="ECO:0000256" key="4">
    <source>
        <dbReference type="HAMAP-Rule" id="MF_00636"/>
    </source>
</evidence>
<comment type="caution">
    <text evidence="7">The sequence shown here is derived from an EMBL/GenBank/DDBJ whole genome shotgun (WGS) entry which is preliminary data.</text>
</comment>
<dbReference type="PANTHER" id="PTHR30448:SF0">
    <property type="entry name" value="RNASE ADAPTER PROTEIN RAPZ"/>
    <property type="match status" value="1"/>
</dbReference>
<dbReference type="HAMAP" id="MF_00636">
    <property type="entry name" value="RapZ_like"/>
    <property type="match status" value="1"/>
</dbReference>
<evidence type="ECO:0000259" key="5">
    <source>
        <dbReference type="Pfam" id="PF03668"/>
    </source>
</evidence>
<dbReference type="EMBL" id="MNYI01000033">
    <property type="protein sequence ID" value="OIP42893.1"/>
    <property type="molecule type" value="Genomic_DNA"/>
</dbReference>
<keyword evidence="1 4" id="KW-0547">Nucleotide-binding</keyword>
<evidence type="ECO:0000313" key="8">
    <source>
        <dbReference type="Proteomes" id="UP000183085"/>
    </source>
</evidence>
<dbReference type="SUPFAM" id="SSF52540">
    <property type="entry name" value="P-loop containing nucleoside triphosphate hydrolases"/>
    <property type="match status" value="1"/>
</dbReference>
<evidence type="ECO:0000259" key="6">
    <source>
        <dbReference type="Pfam" id="PF22740"/>
    </source>
</evidence>
<name>A0A1J5E3I2_9BACT</name>
<sequence length="297" mass="33922">MKKTKKDKSIVKFIIVSGLSGAGKSQALKCFEDMGFFCVDNLPTTLIPKFAELCAQSMGMMNNVALGIDVREADFFKQLFETLLILSENNIEYRVVFLEASNNVLIKRYSETRRPHPLSTKGKTVLDDIIDERKKIESLKERADLVVDTSFLTVHELRNTLWERFNCLTKERELTISLVSFGYKYGIPSDADLLFDLRFLPNPNYIEELNQLTGDDKGVVDYILKFPMAHKFLEKLFDLIGFLIPQYIAEGKSYLTIGFGCTGGRHRSVALCNLFADFIKQSSFKVNLIIKHRDSKK</sequence>
<dbReference type="GO" id="GO:0005524">
    <property type="term" value="F:ATP binding"/>
    <property type="evidence" value="ECO:0007669"/>
    <property type="project" value="UniProtKB-UniRule"/>
</dbReference>
<keyword evidence="2 4" id="KW-0067">ATP-binding</keyword>